<dbReference type="InterPro" id="IPR011251">
    <property type="entry name" value="Luciferase-like_dom"/>
</dbReference>
<name>E3ITT2_PSEI1</name>
<sequence>MEFGIFNSLYLPKRLSDRDPIGAEHSRLMDEVAWTQAADRAGFKYTWATEHHFLDEYSHLSANEVFLAYVAGTTSNIHIGSGIFNITPPVNHPARIAERAAMLDHLSGGRFELGMGRGSSSTEQKGFGIEDPALTKLMFDEVVAELPKMWKDQPYAHDGQFFSMPERNVLPKPYTRPHPPLWVAAGNPGTFEKAAKMGLGVLCFANSSPEELAPLIETYKKNIEKAEPIGGYINNNIMVTSQMLCLQDGDRARQIATDITMSYQHSQVYRYLDTFPKPNWVPDWPATLPEPTVEILELGVRAGTICIGDPDEVERAVQSYVNIGADQLVFGMLSTTMPIEVAVEAVDTFGRHVLPKFDKDPVHSTTRQREAQLAAKA</sequence>
<evidence type="ECO:0000256" key="1">
    <source>
        <dbReference type="ARBA" id="ARBA00023002"/>
    </source>
</evidence>
<feature type="domain" description="Luciferase-like" evidence="3">
    <location>
        <begin position="22"/>
        <end position="327"/>
    </location>
</feature>
<keyword evidence="1" id="KW-0560">Oxidoreductase</keyword>
<dbReference type="Gene3D" id="3.20.20.30">
    <property type="entry name" value="Luciferase-like domain"/>
    <property type="match status" value="1"/>
</dbReference>
<dbReference type="SUPFAM" id="SSF51679">
    <property type="entry name" value="Bacterial luciferase-like"/>
    <property type="match status" value="1"/>
</dbReference>
<evidence type="ECO:0000313" key="5">
    <source>
        <dbReference type="Proteomes" id="UP000002484"/>
    </source>
</evidence>
<organism evidence="4 5">
    <name type="scientific">Pseudofrankia inefficax (strain DSM 45817 / CECT 9037 / DDB 130130 / EuI1c)</name>
    <name type="common">Frankia inefficax</name>
    <dbReference type="NCBI Taxonomy" id="298654"/>
    <lineage>
        <taxon>Bacteria</taxon>
        <taxon>Bacillati</taxon>
        <taxon>Actinomycetota</taxon>
        <taxon>Actinomycetes</taxon>
        <taxon>Frankiales</taxon>
        <taxon>Frankiaceae</taxon>
        <taxon>Pseudofrankia</taxon>
    </lineage>
</organism>
<dbReference type="GO" id="GO:0016705">
    <property type="term" value="F:oxidoreductase activity, acting on paired donors, with incorporation or reduction of molecular oxygen"/>
    <property type="evidence" value="ECO:0007669"/>
    <property type="project" value="InterPro"/>
</dbReference>
<dbReference type="PANTHER" id="PTHR30137">
    <property type="entry name" value="LUCIFERASE-LIKE MONOOXYGENASE"/>
    <property type="match status" value="1"/>
</dbReference>
<evidence type="ECO:0000259" key="3">
    <source>
        <dbReference type="Pfam" id="PF00296"/>
    </source>
</evidence>
<dbReference type="GO" id="GO:0004497">
    <property type="term" value="F:monooxygenase activity"/>
    <property type="evidence" value="ECO:0007669"/>
    <property type="project" value="UniProtKB-KW"/>
</dbReference>
<accession>E3ITT2</accession>
<dbReference type="AlphaFoldDB" id="E3ITT2"/>
<evidence type="ECO:0000256" key="2">
    <source>
        <dbReference type="ARBA" id="ARBA00023033"/>
    </source>
</evidence>
<evidence type="ECO:0000313" key="4">
    <source>
        <dbReference type="EMBL" id="ADP79979.1"/>
    </source>
</evidence>
<keyword evidence="2" id="KW-0503">Monooxygenase</keyword>
<dbReference type="KEGG" id="fri:FraEuI1c_1928"/>
<protein>
    <submittedName>
        <fullName evidence="4">Luciferase-like, subgroup</fullName>
    </submittedName>
</protein>
<keyword evidence="5" id="KW-1185">Reference proteome</keyword>
<dbReference type="GO" id="GO:0005829">
    <property type="term" value="C:cytosol"/>
    <property type="evidence" value="ECO:0007669"/>
    <property type="project" value="TreeGrafter"/>
</dbReference>
<dbReference type="eggNOG" id="COG2141">
    <property type="taxonomic scope" value="Bacteria"/>
</dbReference>
<dbReference type="InterPro" id="IPR036661">
    <property type="entry name" value="Luciferase-like_sf"/>
</dbReference>
<dbReference type="EMBL" id="CP002299">
    <property type="protein sequence ID" value="ADP79979.1"/>
    <property type="molecule type" value="Genomic_DNA"/>
</dbReference>
<dbReference type="InParanoid" id="E3ITT2"/>
<gene>
    <name evidence="4" type="ordered locus">FraEuI1c_1928</name>
</gene>
<dbReference type="PANTHER" id="PTHR30137:SF8">
    <property type="entry name" value="BLR5498 PROTEIN"/>
    <property type="match status" value="1"/>
</dbReference>
<dbReference type="OrthoDB" id="7903015at2"/>
<proteinExistence type="predicted"/>
<dbReference type="InterPro" id="IPR050766">
    <property type="entry name" value="Bact_Lucif_Oxidored"/>
</dbReference>
<reference evidence="4 5" key="1">
    <citation type="submission" date="2010-10" db="EMBL/GenBank/DDBJ databases">
        <title>Complete sequence of Frankia sp. EuI1c.</title>
        <authorList>
            <consortium name="US DOE Joint Genome Institute"/>
            <person name="Lucas S."/>
            <person name="Copeland A."/>
            <person name="Lapidus A."/>
            <person name="Cheng J.-F."/>
            <person name="Bruce D."/>
            <person name="Goodwin L."/>
            <person name="Pitluck S."/>
            <person name="Chertkov O."/>
            <person name="Detter J.C."/>
            <person name="Han C."/>
            <person name="Tapia R."/>
            <person name="Land M."/>
            <person name="Hauser L."/>
            <person name="Jeffries C."/>
            <person name="Kyrpides N."/>
            <person name="Ivanova N."/>
            <person name="Mikhailova N."/>
            <person name="Beauchemin N."/>
            <person name="Sen A."/>
            <person name="Sur S.A."/>
            <person name="Gtari M."/>
            <person name="Wall L."/>
            <person name="Tisa L."/>
            <person name="Woyke T."/>
        </authorList>
    </citation>
    <scope>NUCLEOTIDE SEQUENCE [LARGE SCALE GENOMIC DNA]</scope>
    <source>
        <strain evidence="5">DSM 45817 / CECT 9037 / EuI1c</strain>
    </source>
</reference>
<dbReference type="Proteomes" id="UP000002484">
    <property type="component" value="Chromosome"/>
</dbReference>
<dbReference type="HOGENOM" id="CLU_027853_3_0_11"/>
<dbReference type="Pfam" id="PF00296">
    <property type="entry name" value="Bac_luciferase"/>
    <property type="match status" value="1"/>
</dbReference>
<dbReference type="RefSeq" id="WP_013423098.1">
    <property type="nucleotide sequence ID" value="NC_014666.1"/>
</dbReference>
<dbReference type="STRING" id="298654.FraEuI1c_1928"/>